<dbReference type="InterPro" id="IPR007041">
    <property type="entry name" value="Arg_succinylTrfase_AstA/AruG"/>
</dbReference>
<evidence type="ECO:0000256" key="4">
    <source>
        <dbReference type="NCBIfam" id="TIGR03244"/>
    </source>
</evidence>
<dbReference type="EC" id="2.3.1.109" evidence="4"/>
<dbReference type="SUPFAM" id="SSF55729">
    <property type="entry name" value="Acyl-CoA N-acyltransferases (Nat)"/>
    <property type="match status" value="1"/>
</dbReference>
<dbReference type="GO" id="GO:0008791">
    <property type="term" value="F:arginine N-succinyltransferase activity"/>
    <property type="evidence" value="ECO:0007669"/>
    <property type="project" value="UniProtKB-EC"/>
</dbReference>
<evidence type="ECO:0000313" key="7">
    <source>
        <dbReference type="Proteomes" id="UP001595476"/>
    </source>
</evidence>
<evidence type="ECO:0000256" key="2">
    <source>
        <dbReference type="ARBA" id="ARBA00022679"/>
    </source>
</evidence>
<proteinExistence type="predicted"/>
<evidence type="ECO:0000256" key="1">
    <source>
        <dbReference type="ARBA" id="ARBA00022503"/>
    </source>
</evidence>
<protein>
    <recommendedName>
        <fullName evidence="4">Arginine N-succinyltransferase</fullName>
        <ecNumber evidence="4">2.3.1.109</ecNumber>
    </recommendedName>
</protein>
<reference evidence="7" key="1">
    <citation type="journal article" date="2019" name="Int. J. Syst. Evol. Microbiol.">
        <title>The Global Catalogue of Microorganisms (GCM) 10K type strain sequencing project: providing services to taxonomists for standard genome sequencing and annotation.</title>
        <authorList>
            <consortium name="The Broad Institute Genomics Platform"/>
            <consortium name="The Broad Institute Genome Sequencing Center for Infectious Disease"/>
            <person name="Wu L."/>
            <person name="Ma J."/>
        </authorList>
    </citation>
    <scope>NUCLEOTIDE SEQUENCE [LARGE SCALE GENOMIC DNA]</scope>
    <source>
        <strain evidence="7">KCTC 52438</strain>
    </source>
</reference>
<organism evidence="6 7">
    <name type="scientific">Litoribrevibacter euphylliae</name>
    <dbReference type="NCBI Taxonomy" id="1834034"/>
    <lineage>
        <taxon>Bacteria</taxon>
        <taxon>Pseudomonadati</taxon>
        <taxon>Pseudomonadota</taxon>
        <taxon>Gammaproteobacteria</taxon>
        <taxon>Oceanospirillales</taxon>
        <taxon>Oceanospirillaceae</taxon>
        <taxon>Litoribrevibacter</taxon>
    </lineage>
</organism>
<evidence type="ECO:0000256" key="5">
    <source>
        <dbReference type="SAM" id="MobiDB-lite"/>
    </source>
</evidence>
<dbReference type="Proteomes" id="UP001595476">
    <property type="component" value="Unassembled WGS sequence"/>
</dbReference>
<sequence length="374" mass="41955">MIVIRPIEQKDLGDLMRMAENAGSGLTTLPANEELLKAKITSSEESFSQKTDERHRFYMFALEDTDAGQIAGVCGLEAAVGLGDVWYNYRVSTTVNASSELGIHKQTPTLYLTNDMTGCSELCSLFLDADYRKGNNGRLLSKCRFLFLAQFAHLFSQKVFAEMRGYSDENGVSPFWESLGRKFFSLEFTRADYLTGVGQKSFIAELMPKYPIYLPFLSEEAQQIVGKTHDNTRPALAMLKSEGFNFNGLVDIFDAGPLVEAFVENIRAVRQSRLVTVEVGTAKPFDDSDRDPLLVSNTQYEDFRVTLFNKSSLVGKLLLISKEQAEYLKVNTGDQVRIVSLREPRLDSERTPSEAGSSKKLHGQDPTEFRTQEH</sequence>
<evidence type="ECO:0000256" key="3">
    <source>
        <dbReference type="ARBA" id="ARBA00023315"/>
    </source>
</evidence>
<feature type="compositionally biased region" description="Basic and acidic residues" evidence="5">
    <location>
        <begin position="343"/>
        <end position="352"/>
    </location>
</feature>
<keyword evidence="2 6" id="KW-0808">Transferase</keyword>
<keyword evidence="7" id="KW-1185">Reference proteome</keyword>
<dbReference type="InterPro" id="IPR016181">
    <property type="entry name" value="Acyl_CoA_acyltransferase"/>
</dbReference>
<dbReference type="NCBIfam" id="TIGR03244">
    <property type="entry name" value="arg_catab_AstA"/>
    <property type="match status" value="1"/>
</dbReference>
<gene>
    <name evidence="6" type="primary">astA</name>
    <name evidence="6" type="ORF">ACFOEK_14535</name>
</gene>
<name>A0ABV7HED6_9GAMM</name>
<dbReference type="Pfam" id="PF04958">
    <property type="entry name" value="AstA"/>
    <property type="match status" value="1"/>
</dbReference>
<feature type="compositionally biased region" description="Basic and acidic residues" evidence="5">
    <location>
        <begin position="362"/>
        <end position="374"/>
    </location>
</feature>
<dbReference type="PANTHER" id="PTHR30420:SF1">
    <property type="entry name" value="ARGININE N-SUCCINYLTRANSFERASE"/>
    <property type="match status" value="1"/>
</dbReference>
<dbReference type="PANTHER" id="PTHR30420">
    <property type="entry name" value="N-SUCCINYLARGININE DIHYDROLASE"/>
    <property type="match status" value="1"/>
</dbReference>
<dbReference type="NCBIfam" id="TIGR03243">
    <property type="entry name" value="arg_catab_AOST"/>
    <property type="match status" value="1"/>
</dbReference>
<dbReference type="InterPro" id="IPR017650">
    <property type="entry name" value="Arginine_N-succinylTrfase"/>
</dbReference>
<keyword evidence="1" id="KW-0056">Arginine metabolism</keyword>
<feature type="region of interest" description="Disordered" evidence="5">
    <location>
        <begin position="343"/>
        <end position="374"/>
    </location>
</feature>
<keyword evidence="3 6" id="KW-0012">Acyltransferase</keyword>
<comment type="caution">
    <text evidence="6">The sequence shown here is derived from an EMBL/GenBank/DDBJ whole genome shotgun (WGS) entry which is preliminary data.</text>
</comment>
<dbReference type="Gene3D" id="2.40.40.20">
    <property type="match status" value="1"/>
</dbReference>
<dbReference type="EMBL" id="JBHRSZ010000006">
    <property type="protein sequence ID" value="MFC3152249.1"/>
    <property type="molecule type" value="Genomic_DNA"/>
</dbReference>
<accession>A0ABV7HED6</accession>
<evidence type="ECO:0000313" key="6">
    <source>
        <dbReference type="EMBL" id="MFC3152249.1"/>
    </source>
</evidence>
<dbReference type="RefSeq" id="WP_386722177.1">
    <property type="nucleotide sequence ID" value="NZ_JBHRSZ010000006.1"/>
</dbReference>